<dbReference type="CDD" id="cd00519">
    <property type="entry name" value="Lipase_3"/>
    <property type="match status" value="1"/>
</dbReference>
<feature type="domain" description="Fungal lipase-type" evidence="2">
    <location>
        <begin position="81"/>
        <end position="236"/>
    </location>
</feature>
<dbReference type="EMBL" id="CP025791">
    <property type="protein sequence ID" value="AUP80274.1"/>
    <property type="molecule type" value="Genomic_DNA"/>
</dbReference>
<dbReference type="Gene3D" id="3.40.50.1820">
    <property type="entry name" value="alpha/beta hydrolase"/>
    <property type="match status" value="1"/>
</dbReference>
<dbReference type="OrthoDB" id="927373at2"/>
<dbReference type="GO" id="GO:0006629">
    <property type="term" value="P:lipid metabolic process"/>
    <property type="evidence" value="ECO:0007669"/>
    <property type="project" value="InterPro"/>
</dbReference>
<feature type="region of interest" description="Disordered" evidence="1">
    <location>
        <begin position="332"/>
        <end position="355"/>
    </location>
</feature>
<gene>
    <name evidence="3" type="ORF">C1H87_16805</name>
</gene>
<evidence type="ECO:0000313" key="4">
    <source>
        <dbReference type="Proteomes" id="UP000235826"/>
    </source>
</evidence>
<feature type="compositionally biased region" description="Basic and acidic residues" evidence="1">
    <location>
        <begin position="343"/>
        <end position="352"/>
    </location>
</feature>
<evidence type="ECO:0000256" key="1">
    <source>
        <dbReference type="SAM" id="MobiDB-lite"/>
    </source>
</evidence>
<dbReference type="PANTHER" id="PTHR45856">
    <property type="entry name" value="ALPHA/BETA-HYDROLASES SUPERFAMILY PROTEIN"/>
    <property type="match status" value="1"/>
</dbReference>
<proteinExistence type="predicted"/>
<dbReference type="SUPFAM" id="SSF53474">
    <property type="entry name" value="alpha/beta-Hydrolases"/>
    <property type="match status" value="1"/>
</dbReference>
<sequence length="388" mass="44514">MRIVIFILLLNLSNYTFAQLREGFEPSEAKSLIAVCNSYTFQKLYGSDSLIVPKEFRKVFTSEVIGMDNVFQVYESDNLGVISFRGSTNKTSSWIENFYSAMIPARGVIKIDSENINYKFATNKKAAVHSGYALTIALLAPQIIEQINKLNSKGISNIFLTGYSQGGALAHLSRAYLENLSDDGQFAQNVYKTYAFGNPMCGNKEFADEYNFKYSDNNMSYSIINPDDLVPKLPMNYQEEKNAYGHLFYKAWENLLIQGDVPKIKNLIIPVLEPLLTTYINQSNLLIERIISISYASIEMPAYVKDINYFQTGTIQQLEPFSISEVQTNTKKMTRKEKKKMKSDKDWNDNKQKQSISQHSPYNYYIAILKKYYSEEYKELDLLHLPEN</sequence>
<dbReference type="RefSeq" id="WP_102756926.1">
    <property type="nucleotide sequence ID" value="NZ_CP025791.1"/>
</dbReference>
<dbReference type="AlphaFoldDB" id="A0A2K9PT84"/>
<dbReference type="InterPro" id="IPR029058">
    <property type="entry name" value="AB_hydrolase_fold"/>
</dbReference>
<dbReference type="PANTHER" id="PTHR45856:SF11">
    <property type="entry name" value="FUNGAL LIPASE-LIKE DOMAIN-CONTAINING PROTEIN"/>
    <property type="match status" value="1"/>
</dbReference>
<organism evidence="3 4">
    <name type="scientific">Flavivirga eckloniae</name>
    <dbReference type="NCBI Taxonomy" id="1803846"/>
    <lineage>
        <taxon>Bacteria</taxon>
        <taxon>Pseudomonadati</taxon>
        <taxon>Bacteroidota</taxon>
        <taxon>Flavobacteriia</taxon>
        <taxon>Flavobacteriales</taxon>
        <taxon>Flavobacteriaceae</taxon>
        <taxon>Flavivirga</taxon>
    </lineage>
</organism>
<protein>
    <recommendedName>
        <fullName evidence="2">Fungal lipase-type domain-containing protein</fullName>
    </recommendedName>
</protein>
<name>A0A2K9PT84_9FLAO</name>
<evidence type="ECO:0000259" key="2">
    <source>
        <dbReference type="Pfam" id="PF01764"/>
    </source>
</evidence>
<dbReference type="Pfam" id="PF01764">
    <property type="entry name" value="Lipase_3"/>
    <property type="match status" value="1"/>
</dbReference>
<keyword evidence="4" id="KW-1185">Reference proteome</keyword>
<evidence type="ECO:0000313" key="3">
    <source>
        <dbReference type="EMBL" id="AUP80274.1"/>
    </source>
</evidence>
<accession>A0A2K9PT84</accession>
<dbReference type="KEGG" id="fek:C1H87_16805"/>
<dbReference type="InterPro" id="IPR051218">
    <property type="entry name" value="Sec_MonoDiacylglyc_Lipase"/>
</dbReference>
<dbReference type="Proteomes" id="UP000235826">
    <property type="component" value="Chromosome"/>
</dbReference>
<feature type="compositionally biased region" description="Basic residues" evidence="1">
    <location>
        <begin position="332"/>
        <end position="342"/>
    </location>
</feature>
<dbReference type="InterPro" id="IPR002921">
    <property type="entry name" value="Fungal_lipase-type"/>
</dbReference>
<reference evidence="3 4" key="1">
    <citation type="submission" date="2018-01" db="EMBL/GenBank/DDBJ databases">
        <title>Complete genome sequence of Flavivirga eckloniae ECD14 isolated from seaweed Ecklonia cava.</title>
        <authorList>
            <person name="Lee J.H."/>
            <person name="Baik K.S."/>
            <person name="Seong C.N."/>
        </authorList>
    </citation>
    <scope>NUCLEOTIDE SEQUENCE [LARGE SCALE GENOMIC DNA]</scope>
    <source>
        <strain evidence="3 4">ECD14</strain>
    </source>
</reference>